<dbReference type="InterPro" id="IPR036691">
    <property type="entry name" value="Endo/exonu/phosph_ase_sf"/>
</dbReference>
<proteinExistence type="predicted"/>
<accession>A0A1G7TPV2</accession>
<feature type="region of interest" description="Disordered" evidence="1">
    <location>
        <begin position="1"/>
        <end position="66"/>
    </location>
</feature>
<dbReference type="AlphaFoldDB" id="A0A1G7TPV2"/>
<feature type="region of interest" description="Disordered" evidence="1">
    <location>
        <begin position="621"/>
        <end position="641"/>
    </location>
</feature>
<dbReference type="STRING" id="104663.SAMN04488121_10430"/>
<feature type="compositionally biased region" description="Polar residues" evidence="1">
    <location>
        <begin position="49"/>
        <end position="61"/>
    </location>
</feature>
<organism evidence="2 3">
    <name type="scientific">Chitinophaga filiformis</name>
    <name type="common">Myxococcus filiformis</name>
    <name type="synonym">Flexibacter filiformis</name>
    <dbReference type="NCBI Taxonomy" id="104663"/>
    <lineage>
        <taxon>Bacteria</taxon>
        <taxon>Pseudomonadati</taxon>
        <taxon>Bacteroidota</taxon>
        <taxon>Chitinophagia</taxon>
        <taxon>Chitinophagales</taxon>
        <taxon>Chitinophagaceae</taxon>
        <taxon>Chitinophaga</taxon>
    </lineage>
</organism>
<feature type="compositionally biased region" description="Basic and acidic residues" evidence="1">
    <location>
        <begin position="116"/>
        <end position="152"/>
    </location>
</feature>
<name>A0A1G7TPV2_CHIFI</name>
<gene>
    <name evidence="2" type="ORF">SAMN04488121_10430</name>
</gene>
<feature type="compositionally biased region" description="Basic and acidic residues" evidence="1">
    <location>
        <begin position="627"/>
        <end position="641"/>
    </location>
</feature>
<evidence type="ECO:0000256" key="1">
    <source>
        <dbReference type="SAM" id="MobiDB-lite"/>
    </source>
</evidence>
<evidence type="ECO:0000313" key="3">
    <source>
        <dbReference type="Proteomes" id="UP000199045"/>
    </source>
</evidence>
<feature type="region of interest" description="Disordered" evidence="1">
    <location>
        <begin position="116"/>
        <end position="171"/>
    </location>
</feature>
<dbReference type="Gene3D" id="3.60.10.10">
    <property type="entry name" value="Endonuclease/exonuclease/phosphatase"/>
    <property type="match status" value="1"/>
</dbReference>
<dbReference type="Proteomes" id="UP000199045">
    <property type="component" value="Unassembled WGS sequence"/>
</dbReference>
<dbReference type="OrthoDB" id="613785at2"/>
<feature type="compositionally biased region" description="Low complexity" evidence="1">
    <location>
        <begin position="11"/>
        <end position="24"/>
    </location>
</feature>
<reference evidence="2 3" key="1">
    <citation type="submission" date="2016-10" db="EMBL/GenBank/DDBJ databases">
        <authorList>
            <person name="de Groot N.N."/>
        </authorList>
    </citation>
    <scope>NUCLEOTIDE SEQUENCE [LARGE SCALE GENOMIC DNA]</scope>
    <source>
        <strain evidence="2 3">DSM 527</strain>
    </source>
</reference>
<feature type="compositionally biased region" description="Basic residues" evidence="1">
    <location>
        <begin position="153"/>
        <end position="166"/>
    </location>
</feature>
<evidence type="ECO:0008006" key="4">
    <source>
        <dbReference type="Google" id="ProtNLM"/>
    </source>
</evidence>
<dbReference type="EMBL" id="FNBN01000004">
    <property type="protein sequence ID" value="SDG37152.1"/>
    <property type="molecule type" value="Genomic_DNA"/>
</dbReference>
<evidence type="ECO:0000313" key="2">
    <source>
        <dbReference type="EMBL" id="SDG37152.1"/>
    </source>
</evidence>
<feature type="compositionally biased region" description="Basic and acidic residues" evidence="1">
    <location>
        <begin position="36"/>
        <end position="47"/>
    </location>
</feature>
<dbReference type="SUPFAM" id="SSF56219">
    <property type="entry name" value="DNase I-like"/>
    <property type="match status" value="1"/>
</dbReference>
<dbReference type="RefSeq" id="WP_143011512.1">
    <property type="nucleotide sequence ID" value="NZ_FNBN01000004.1"/>
</dbReference>
<sequence>MRQEKRSVNTSGSSSRAAANNNSSLGISKTAVAPFQRKDSPSLHGKENTPFNDSSNTQQISLKGPGLVVQRTVAEALAYYSELKQTYVESEDEVDFDNMTDREFRHYKLLRNREGYEESIERHRKEQHEEKDLLTEEQPRGRKRARSETDKPVKKRKTEKSNKKKGSGNPQQVGIVTWNIAHFGSGKEAIAFNKKKVSEIADMFKKNKWLDIMVVQEVNDVELFEKLIDRAGLRVITGGLPMGALKKTGGVGQSEDYVVVTRANSDWSITSTDSYYPGSGMDVLEESDNMEIGVPVRLNEEEFKKSLAPPLTEEEKNAYVNMTDEQKEKDLRSAGLWEYFKELENNAGDEEIDFHNEDVDMEDGYFKWNESHRDRDVWRDRGGNWELKRRIEDGNNSILSFIEDLNKELKSQGFKPFEDVIPMDKTENKPNKAYYTQLQTWANSVLVFVKGLDEPSFNKYIEYLDAHVHNVATMVNIEAEEKDTYRPIRRYSINSEERNVNLALNVVHTSPSDEGKTTDGKKRMKVFSQISTALEDMSKRKNPNEVMIGDLYINPKDHVESNKKAETVFEEKGVKIAGDTTAATNRWSNKKDKVKYNQADIILVNKDTNVVSGGIVKRGGGGLEPVDTDHSETDKWTTDQGKQKAFSDHAPVGAIIDLKKGIRVELPKMATEEMLEDAKKEKVEMPWNPFFSILKNPRKEEK</sequence>
<protein>
    <recommendedName>
        <fullName evidence="4">Endonuclease/Exonuclease/phosphatase family protein</fullName>
    </recommendedName>
</protein>